<keyword evidence="1" id="KW-0812">Transmembrane</keyword>
<evidence type="ECO:0000313" key="2">
    <source>
        <dbReference type="EMBL" id="EJX06233.1"/>
    </source>
</evidence>
<comment type="caution">
    <text evidence="2">The sequence shown here is derived from an EMBL/GenBank/DDBJ whole genome shotgun (WGS) entry which is preliminary data.</text>
</comment>
<sequence length="188" mass="21849">MVLVAVFFHYSALLLLPLVVLGTQPITTLWRIVLFVAPLFGYMLYIMGIDPLTLIPIPFFQDKMEFYELSKERGLESNLNVFNLMAMFRLGVYYFVWWKCDEIYKEYKWIYLLLKILCISICSYIIFARFAALGTRSSELYGVVDILILPATIYAVRPEWVVRVVLAVVSIGLFAMNIMVNKLLLFEV</sequence>
<feature type="transmembrane region" description="Helical" evidence="1">
    <location>
        <begin position="78"/>
        <end position="97"/>
    </location>
</feature>
<name>J9GTY7_9ZZZZ</name>
<dbReference type="AlphaFoldDB" id="J9GTY7"/>
<accession>J9GTY7</accession>
<gene>
    <name evidence="2" type="ORF">EVA_05661</name>
</gene>
<dbReference type="Pfam" id="PF14897">
    <property type="entry name" value="EpsG"/>
    <property type="match status" value="1"/>
</dbReference>
<organism evidence="2">
    <name type="scientific">gut metagenome</name>
    <dbReference type="NCBI Taxonomy" id="749906"/>
    <lineage>
        <taxon>unclassified sequences</taxon>
        <taxon>metagenomes</taxon>
        <taxon>organismal metagenomes</taxon>
    </lineage>
</organism>
<keyword evidence="1" id="KW-0472">Membrane</keyword>
<dbReference type="InterPro" id="IPR049458">
    <property type="entry name" value="EpsG-like"/>
</dbReference>
<feature type="transmembrane region" description="Helical" evidence="1">
    <location>
        <begin position="32"/>
        <end position="57"/>
    </location>
</feature>
<feature type="transmembrane region" description="Helical" evidence="1">
    <location>
        <begin position="162"/>
        <end position="180"/>
    </location>
</feature>
<keyword evidence="1" id="KW-1133">Transmembrane helix</keyword>
<evidence type="ECO:0000256" key="1">
    <source>
        <dbReference type="SAM" id="Phobius"/>
    </source>
</evidence>
<reference evidence="2" key="1">
    <citation type="journal article" date="2012" name="PLoS ONE">
        <title>Gene sets for utilization of primary and secondary nutrition supplies in the distal gut of endangered iberian lynx.</title>
        <authorList>
            <person name="Alcaide M."/>
            <person name="Messina E."/>
            <person name="Richter M."/>
            <person name="Bargiela R."/>
            <person name="Peplies J."/>
            <person name="Huws S.A."/>
            <person name="Newbold C.J."/>
            <person name="Golyshin P.N."/>
            <person name="Simon M.A."/>
            <person name="Lopez G."/>
            <person name="Yakimov M.M."/>
            <person name="Ferrer M."/>
        </authorList>
    </citation>
    <scope>NUCLEOTIDE SEQUENCE</scope>
</reference>
<dbReference type="EMBL" id="AMCI01001219">
    <property type="protein sequence ID" value="EJX06233.1"/>
    <property type="molecule type" value="Genomic_DNA"/>
</dbReference>
<proteinExistence type="predicted"/>
<feature type="transmembrane region" description="Helical" evidence="1">
    <location>
        <begin position="109"/>
        <end position="128"/>
    </location>
</feature>
<protein>
    <submittedName>
        <fullName evidence="2">Uncharacterized protein</fullName>
    </submittedName>
</protein>